<name>H1V2J1_COLHI</name>
<reference evidence="2" key="1">
    <citation type="journal article" date="2012" name="Nat. Genet.">
        <title>Lifestyle transitions in plant pathogenic Colletotrichum fungi deciphered by genome and transcriptome analyses.</title>
        <authorList>
            <person name="O'Connell R.J."/>
            <person name="Thon M.R."/>
            <person name="Hacquard S."/>
            <person name="Amyotte S.G."/>
            <person name="Kleemann J."/>
            <person name="Torres M.F."/>
            <person name="Damm U."/>
            <person name="Buiate E.A."/>
            <person name="Epstein L."/>
            <person name="Alkan N."/>
            <person name="Altmueller J."/>
            <person name="Alvarado-Balderrama L."/>
            <person name="Bauser C.A."/>
            <person name="Becker C."/>
            <person name="Birren B.W."/>
            <person name="Chen Z."/>
            <person name="Choi J."/>
            <person name="Crouch J.A."/>
            <person name="Duvick J.P."/>
            <person name="Farman M.A."/>
            <person name="Gan P."/>
            <person name="Heiman D."/>
            <person name="Henrissat B."/>
            <person name="Howard R.J."/>
            <person name="Kabbage M."/>
            <person name="Koch C."/>
            <person name="Kracher B."/>
            <person name="Kubo Y."/>
            <person name="Law A.D."/>
            <person name="Lebrun M.-H."/>
            <person name="Lee Y.-H."/>
            <person name="Miyara I."/>
            <person name="Moore N."/>
            <person name="Neumann U."/>
            <person name="Nordstroem K."/>
            <person name="Panaccione D.G."/>
            <person name="Panstruga R."/>
            <person name="Place M."/>
            <person name="Proctor R.H."/>
            <person name="Prusky D."/>
            <person name="Rech G."/>
            <person name="Reinhardt R."/>
            <person name="Rollins J.A."/>
            <person name="Rounsley S."/>
            <person name="Schardl C.L."/>
            <person name="Schwartz D.C."/>
            <person name="Shenoy N."/>
            <person name="Shirasu K."/>
            <person name="Sikhakolli U.R."/>
            <person name="Stueber K."/>
            <person name="Sukno S.A."/>
            <person name="Sweigard J.A."/>
            <person name="Takano Y."/>
            <person name="Takahara H."/>
            <person name="Trail F."/>
            <person name="van der Does H.C."/>
            <person name="Voll L.M."/>
            <person name="Will I."/>
            <person name="Young S."/>
            <person name="Zeng Q."/>
            <person name="Zhang J."/>
            <person name="Zhou S."/>
            <person name="Dickman M.B."/>
            <person name="Schulze-Lefert P."/>
            <person name="Ver Loren van Themaat E."/>
            <person name="Ma L.-J."/>
            <person name="Vaillancourt L.J."/>
        </authorList>
    </citation>
    <scope>NUCLEOTIDE SEQUENCE [LARGE SCALE GENOMIC DNA]</scope>
    <source>
        <strain evidence="2">IMI 349063</strain>
    </source>
</reference>
<dbReference type="InterPro" id="IPR036736">
    <property type="entry name" value="ACP-like_sf"/>
</dbReference>
<sequence length="85" mass="9688">MQEAILNLMKKRFSSLILLPLDQVDERKALPGFGVDSMIASEFRSWFWAALRVDVPFLHIMSPQKSLLVLAEFVEETIMQPPAAK</sequence>
<dbReference type="EMBL" id="CACQ02001144">
    <property type="protein sequence ID" value="CCF34443.1"/>
    <property type="molecule type" value="Genomic_DNA"/>
</dbReference>
<dbReference type="STRING" id="759273.H1V2J1"/>
<dbReference type="Proteomes" id="UP000007174">
    <property type="component" value="Unassembled WGS sequence"/>
</dbReference>
<dbReference type="SUPFAM" id="SSF47336">
    <property type="entry name" value="ACP-like"/>
    <property type="match status" value="1"/>
</dbReference>
<evidence type="ECO:0000313" key="1">
    <source>
        <dbReference type="EMBL" id="CCF34443.1"/>
    </source>
</evidence>
<evidence type="ECO:0000313" key="2">
    <source>
        <dbReference type="Proteomes" id="UP000007174"/>
    </source>
</evidence>
<dbReference type="VEuPathDB" id="FungiDB:CH63R_03958"/>
<gene>
    <name evidence="1" type="ORF">CH063_06439</name>
</gene>
<organism evidence="1 2">
    <name type="scientific">Colletotrichum higginsianum (strain IMI 349063)</name>
    <name type="common">Crucifer anthracnose fungus</name>
    <dbReference type="NCBI Taxonomy" id="759273"/>
    <lineage>
        <taxon>Eukaryota</taxon>
        <taxon>Fungi</taxon>
        <taxon>Dikarya</taxon>
        <taxon>Ascomycota</taxon>
        <taxon>Pezizomycotina</taxon>
        <taxon>Sordariomycetes</taxon>
        <taxon>Hypocreomycetidae</taxon>
        <taxon>Glomerellales</taxon>
        <taxon>Glomerellaceae</taxon>
        <taxon>Colletotrichum</taxon>
        <taxon>Colletotrichum destructivum species complex</taxon>
    </lineage>
</organism>
<evidence type="ECO:0008006" key="3">
    <source>
        <dbReference type="Google" id="ProtNLM"/>
    </source>
</evidence>
<dbReference type="HOGENOM" id="CLU_2512511_0_0_1"/>
<protein>
    <recommendedName>
        <fullName evidence="3">Carrier domain-containing protein</fullName>
    </recommendedName>
</protein>
<accession>H1V2J1</accession>
<dbReference type="AlphaFoldDB" id="H1V2J1"/>
<proteinExistence type="predicted"/>